<evidence type="ECO:0000256" key="7">
    <source>
        <dbReference type="ARBA" id="ARBA00022723"/>
    </source>
</evidence>
<dbReference type="PROSITE" id="PS51131">
    <property type="entry name" value="ZN_HOOK"/>
    <property type="match status" value="1"/>
</dbReference>
<evidence type="ECO:0000256" key="8">
    <source>
        <dbReference type="ARBA" id="ARBA00022741"/>
    </source>
</evidence>
<keyword evidence="8" id="KW-0547">Nucleotide-binding</keyword>
<dbReference type="GO" id="GO:0016887">
    <property type="term" value="F:ATP hydrolysis activity"/>
    <property type="evidence" value="ECO:0007669"/>
    <property type="project" value="InterPro"/>
</dbReference>
<evidence type="ECO:0000256" key="20">
    <source>
        <dbReference type="SAM" id="Coils"/>
    </source>
</evidence>
<feature type="coiled-coil region" evidence="20">
    <location>
        <begin position="1082"/>
        <end position="1130"/>
    </location>
</feature>
<evidence type="ECO:0000256" key="9">
    <source>
        <dbReference type="ARBA" id="ARBA00022763"/>
    </source>
</evidence>
<evidence type="ECO:0000256" key="16">
    <source>
        <dbReference type="ARBA" id="ARBA00023242"/>
    </source>
</evidence>
<feature type="binding site" evidence="19">
    <location>
        <position position="712"/>
    </location>
    <ligand>
        <name>Zn(2+)</name>
        <dbReference type="ChEBI" id="CHEBI:29105"/>
    </ligand>
</feature>
<keyword evidence="12" id="KW-0067">ATP-binding</keyword>
<dbReference type="InterPro" id="IPR038729">
    <property type="entry name" value="Rad50/SbcC_AAA"/>
</dbReference>
<feature type="coiled-coil region" evidence="20">
    <location>
        <begin position="770"/>
        <end position="845"/>
    </location>
</feature>
<keyword evidence="15" id="KW-0234">DNA repair</keyword>
<dbReference type="GO" id="GO:0051880">
    <property type="term" value="F:G-quadruplex DNA binding"/>
    <property type="evidence" value="ECO:0007669"/>
    <property type="project" value="TreeGrafter"/>
</dbReference>
<keyword evidence="6" id="KW-0158">Chromosome</keyword>
<dbReference type="GO" id="GO:0003691">
    <property type="term" value="F:double-stranded telomeric DNA binding"/>
    <property type="evidence" value="ECO:0007669"/>
    <property type="project" value="TreeGrafter"/>
</dbReference>
<dbReference type="SUPFAM" id="SSF52540">
    <property type="entry name" value="P-loop containing nucleoside triphosphate hydrolases"/>
    <property type="match status" value="2"/>
</dbReference>
<keyword evidence="10" id="KW-0378">Hydrolase</keyword>
<evidence type="ECO:0000256" key="11">
    <source>
        <dbReference type="ARBA" id="ARBA00022833"/>
    </source>
</evidence>
<keyword evidence="16" id="KW-0539">Nucleus</keyword>
<keyword evidence="14 20" id="KW-0175">Coiled coil</keyword>
<dbReference type="Pfam" id="PF13476">
    <property type="entry name" value="AAA_23"/>
    <property type="match status" value="1"/>
</dbReference>
<gene>
    <name evidence="22" type="primary">RAD50</name>
</gene>
<evidence type="ECO:0000256" key="10">
    <source>
        <dbReference type="ARBA" id="ARBA00022801"/>
    </source>
</evidence>
<comment type="subcellular location">
    <subcellularLocation>
        <location evidence="3">Chromosome</location>
    </subcellularLocation>
    <subcellularLocation>
        <location evidence="2">Nucleus</location>
    </subcellularLocation>
</comment>
<evidence type="ECO:0000256" key="13">
    <source>
        <dbReference type="ARBA" id="ARBA00022842"/>
    </source>
</evidence>
<evidence type="ECO:0000259" key="21">
    <source>
        <dbReference type="PROSITE" id="PS51131"/>
    </source>
</evidence>
<evidence type="ECO:0000256" key="15">
    <source>
        <dbReference type="ARBA" id="ARBA00023204"/>
    </source>
</evidence>
<keyword evidence="9" id="KW-0227">DNA damage</keyword>
<dbReference type="NCBIfam" id="TIGR00606">
    <property type="entry name" value="rad50"/>
    <property type="match status" value="1"/>
</dbReference>
<dbReference type="GO" id="GO:0046872">
    <property type="term" value="F:metal ion binding"/>
    <property type="evidence" value="ECO:0007669"/>
    <property type="project" value="UniProtKB-UniRule"/>
</dbReference>
<proteinExistence type="inferred from homology"/>
<keyword evidence="17" id="KW-0469">Meiosis</keyword>
<name>A0A0K2UM52_LEPSM</name>
<dbReference type="InterPro" id="IPR013134">
    <property type="entry name" value="Zn_hook_RAD50"/>
</dbReference>
<comment type="catalytic activity">
    <reaction evidence="18">
        <text>ATP + H2O = ADP + phosphate + H(+)</text>
        <dbReference type="Rhea" id="RHEA:13065"/>
        <dbReference type="ChEBI" id="CHEBI:15377"/>
        <dbReference type="ChEBI" id="CHEBI:15378"/>
        <dbReference type="ChEBI" id="CHEBI:30616"/>
        <dbReference type="ChEBI" id="CHEBI:43474"/>
        <dbReference type="ChEBI" id="CHEBI:456216"/>
    </reaction>
</comment>
<comment type="cofactor">
    <cofactor evidence="1">
        <name>Zn(2+)</name>
        <dbReference type="ChEBI" id="CHEBI:29105"/>
    </cofactor>
</comment>
<keyword evidence="11 19" id="KW-0862">Zinc</keyword>
<protein>
    <recommendedName>
        <fullName evidence="5">DNA repair protein RAD50</fullName>
    </recommendedName>
</protein>
<evidence type="ECO:0000256" key="6">
    <source>
        <dbReference type="ARBA" id="ARBA00022454"/>
    </source>
</evidence>
<evidence type="ECO:0000256" key="14">
    <source>
        <dbReference type="ARBA" id="ARBA00023054"/>
    </source>
</evidence>
<dbReference type="InterPro" id="IPR004584">
    <property type="entry name" value="Rad50_eukaryotes"/>
</dbReference>
<feature type="domain" description="Zinc-hook" evidence="21">
    <location>
        <begin position="666"/>
        <end position="765"/>
    </location>
</feature>
<dbReference type="GO" id="GO:0030870">
    <property type="term" value="C:Mre11 complex"/>
    <property type="evidence" value="ECO:0007669"/>
    <property type="project" value="InterPro"/>
</dbReference>
<evidence type="ECO:0000256" key="5">
    <source>
        <dbReference type="ARBA" id="ARBA00017893"/>
    </source>
</evidence>
<feature type="coiled-coil region" evidence="20">
    <location>
        <begin position="425"/>
        <end position="541"/>
    </location>
</feature>
<evidence type="ECO:0000313" key="22">
    <source>
        <dbReference type="EMBL" id="CDW38776.1"/>
    </source>
</evidence>
<evidence type="ECO:0000256" key="2">
    <source>
        <dbReference type="ARBA" id="ARBA00004123"/>
    </source>
</evidence>
<accession>A0A0K2UM52</accession>
<dbReference type="EMBL" id="HACA01021415">
    <property type="protein sequence ID" value="CDW38776.1"/>
    <property type="molecule type" value="Transcribed_RNA"/>
</dbReference>
<keyword evidence="7 19" id="KW-0479">Metal-binding</keyword>
<evidence type="ECO:0000256" key="3">
    <source>
        <dbReference type="ARBA" id="ARBA00004286"/>
    </source>
</evidence>
<dbReference type="GO" id="GO:0006302">
    <property type="term" value="P:double-strand break repair"/>
    <property type="evidence" value="ECO:0007669"/>
    <property type="project" value="InterPro"/>
</dbReference>
<feature type="binding site" evidence="19">
    <location>
        <position position="715"/>
    </location>
    <ligand>
        <name>Zn(2+)</name>
        <dbReference type="ChEBI" id="CHEBI:29105"/>
    </ligand>
</feature>
<reference evidence="22" key="1">
    <citation type="submission" date="2014-05" db="EMBL/GenBank/DDBJ databases">
        <authorList>
            <person name="Chronopoulou M."/>
        </authorList>
    </citation>
    <scope>NUCLEOTIDE SEQUENCE</scope>
    <source>
        <tissue evidence="22">Whole organism</tissue>
    </source>
</reference>
<feature type="coiled-coil region" evidence="20">
    <location>
        <begin position="884"/>
        <end position="978"/>
    </location>
</feature>
<dbReference type="GO" id="GO:0000722">
    <property type="term" value="P:telomere maintenance via recombination"/>
    <property type="evidence" value="ECO:0007669"/>
    <property type="project" value="TreeGrafter"/>
</dbReference>
<evidence type="ECO:0000256" key="1">
    <source>
        <dbReference type="ARBA" id="ARBA00001947"/>
    </source>
</evidence>
<dbReference type="Gene3D" id="1.10.287.510">
    <property type="entry name" value="Helix hairpin bin"/>
    <property type="match status" value="1"/>
</dbReference>
<organism evidence="22">
    <name type="scientific">Lepeophtheirus salmonis</name>
    <name type="common">Salmon louse</name>
    <name type="synonym">Caligus salmonis</name>
    <dbReference type="NCBI Taxonomy" id="72036"/>
    <lineage>
        <taxon>Eukaryota</taxon>
        <taxon>Metazoa</taxon>
        <taxon>Ecdysozoa</taxon>
        <taxon>Arthropoda</taxon>
        <taxon>Crustacea</taxon>
        <taxon>Multicrustacea</taxon>
        <taxon>Hexanauplia</taxon>
        <taxon>Copepoda</taxon>
        <taxon>Siphonostomatoida</taxon>
        <taxon>Caligidae</taxon>
        <taxon>Lepeophtheirus</taxon>
    </lineage>
</organism>
<dbReference type="PANTHER" id="PTHR18867">
    <property type="entry name" value="RAD50"/>
    <property type="match status" value="1"/>
</dbReference>
<comment type="similarity">
    <text evidence="4">Belongs to the SMC family. RAD50 subfamily.</text>
</comment>
<keyword evidence="13" id="KW-0460">Magnesium</keyword>
<evidence type="ECO:0000256" key="12">
    <source>
        <dbReference type="ARBA" id="ARBA00022840"/>
    </source>
</evidence>
<dbReference type="SUPFAM" id="SSF75712">
    <property type="entry name" value="Rad50 coiled-coil Zn hook"/>
    <property type="match status" value="1"/>
</dbReference>
<dbReference type="Pfam" id="PF13558">
    <property type="entry name" value="SbcC_Walker_B"/>
    <property type="match status" value="1"/>
</dbReference>
<dbReference type="PANTHER" id="PTHR18867:SF12">
    <property type="entry name" value="DNA REPAIR PROTEIN RAD50"/>
    <property type="match status" value="1"/>
</dbReference>
<feature type="coiled-coil region" evidence="20">
    <location>
        <begin position="228"/>
        <end position="359"/>
    </location>
</feature>
<dbReference type="InterPro" id="IPR027417">
    <property type="entry name" value="P-loop_NTPase"/>
</dbReference>
<dbReference type="FunFam" id="3.40.50.300:FF:000593">
    <property type="entry name" value="DNA repair protein RAD50"/>
    <property type="match status" value="1"/>
</dbReference>
<dbReference type="GO" id="GO:0043047">
    <property type="term" value="F:single-stranded telomeric DNA binding"/>
    <property type="evidence" value="ECO:0007669"/>
    <property type="project" value="TreeGrafter"/>
</dbReference>
<dbReference type="GO" id="GO:0007004">
    <property type="term" value="P:telomere maintenance via telomerase"/>
    <property type="evidence" value="ECO:0007669"/>
    <property type="project" value="TreeGrafter"/>
</dbReference>
<dbReference type="GO" id="GO:0005524">
    <property type="term" value="F:ATP binding"/>
    <property type="evidence" value="ECO:0007669"/>
    <property type="project" value="UniProtKB-KW"/>
</dbReference>
<evidence type="ECO:0000256" key="19">
    <source>
        <dbReference type="PROSITE-ProRule" id="PRU00471"/>
    </source>
</evidence>
<dbReference type="GO" id="GO:0000794">
    <property type="term" value="C:condensed nuclear chromosome"/>
    <property type="evidence" value="ECO:0007669"/>
    <property type="project" value="TreeGrafter"/>
</dbReference>
<dbReference type="GO" id="GO:0070192">
    <property type="term" value="P:chromosome organization involved in meiotic cell cycle"/>
    <property type="evidence" value="ECO:0007669"/>
    <property type="project" value="TreeGrafter"/>
</dbReference>
<sequence>MSQIEKLQIQGIRSFGPRDEEKSRIDFVSNGESMPLTLILGQNGCGKTTIIECLRYITTGDCPPGSHGGRSFVHDPKMARESKVIGHVKLQFKGLDGRFYIISRTIEAAQKIKTLTIKTLDAVITRRGMNGEPNSSISGKCSDINAQMSIHLGVSKAILNYVIFCHQEDSNWPLDEGSKVKDKFDEIFASAKYKDCLKKIKDVRSKHMEQHRIESSELKYLVEDKELVNEKRAEKARKENAKEVMENDLAELESKMKPIENELRDIRKIKENFVDIEKDITSAEKNLEHCRQESTHLEKTLEFIIEDTTSDEEIGKMKDELEEECEKKKTEILGLKKDLDSVEKDIANQELELKKVLALIGQYRESQLNYIRNKKKFCSFVKSSEGEEFDLPNIFDENDPLERDNVMKHTTDKIKTLSSKFSSDLKALDSKLDGKNQELSEVEIKKAQLEEQKKQKQLSLIKAKRESAILRKKLSELEGSSDEIKAITRRLEAKRKEYARESETIDLKELTEKIKRNKIKRSELNTKESDLKEERSILEEQKQFLSEIEIKNSYLEEKSKQSDKILAKRKVELKDIFKNIPKAQVLKDKFNELYESLSQKSKSHLHDESKYKSDISNMKESRKKIIADIEIKEKRVKDFRKRMSDMAIIDSEEAVSFDRSSSFEENDPFEKELELSKLEVENTRSEVQVKEANIFTYKEFIERLKETDSPCCPTCSRSFHKKEEVKELISDLEMEIKRIPNKVKSIKTKLNKAESKRDTLIDLLPEKRQCDELFDEISQKKTELTRIEKKIKEYEEKLSKIEDTRDVISMEMSTCEDLRDDIQLIDRLDIDKRKLQEDILDIKSNLGTEISSSRDYKVVKEEEESVSDELNKIRTLIEGDQATEMRQQKLLNGLTQEINSLTEQKLKIEAQQQERSNIEARRDEFEVNISEFEKELGELTDSKLKPIEDELLQLQEERNNLNKEKTKLQDSINKKMDKIKHFSNQLHSLHRIILEYEDSDSEDKFKRYIENQEKLSKVKESNEAKRKLTEKNIFEMDSYVSNQSSRKRAIDDNLRLRKYRVDEVKHLQNANQLKEKMKSLNLDSYAQKEAKLLEQRNTLETNFNVKRGRLEELKRVLGDLNRELGTAKFKNAEKRYREKHVLHQCRDHVISDLNKYYVALDWAIMKFHHERMQVINKIIRELWRATYKGNDIDYIEIKTDDAETLSSGADKRKTHNYRVMMVKNDTDLDMRGRCSAGQKVLASLIIRLALAETFSANCGIIALDEPTTNLDRENICSLADALARIVQERSSRSNFQLIVITHDEDLIDQLGRVEKVDKYYKVSRNENGLSQIRKFNIHNLQAED</sequence>
<evidence type="ECO:0000256" key="18">
    <source>
        <dbReference type="ARBA" id="ARBA00049360"/>
    </source>
</evidence>
<evidence type="ECO:0000256" key="4">
    <source>
        <dbReference type="ARBA" id="ARBA00009439"/>
    </source>
</evidence>
<dbReference type="OrthoDB" id="18797at2759"/>
<dbReference type="Gene3D" id="3.40.50.300">
    <property type="entry name" value="P-loop containing nucleotide triphosphate hydrolases"/>
    <property type="match status" value="2"/>
</dbReference>
<evidence type="ECO:0000256" key="17">
    <source>
        <dbReference type="ARBA" id="ARBA00023254"/>
    </source>
</evidence>